<sequence length="120" mass="13655">MDGSGSHQVLVGVCKKICSDNTLDLVTRYCAATFIDPFIFISNTSSKDLRIALIGIEKIIRQITKQQDLVFVLANYLGIIASIQNEELKNLSRDIYQRNKIRVTEPHYLQYLVFEKVAMS</sequence>
<proteinExistence type="predicted"/>
<dbReference type="EMBL" id="BMLI01000002">
    <property type="protein sequence ID" value="GGN03782.1"/>
    <property type="molecule type" value="Genomic_DNA"/>
</dbReference>
<comment type="caution">
    <text evidence="1">The sequence shown here is derived from an EMBL/GenBank/DDBJ whole genome shotgun (WGS) entry which is preliminary data.</text>
</comment>
<keyword evidence="2" id="KW-1185">Reference proteome</keyword>
<evidence type="ECO:0000313" key="1">
    <source>
        <dbReference type="EMBL" id="GGN03782.1"/>
    </source>
</evidence>
<dbReference type="Proteomes" id="UP000632339">
    <property type="component" value="Unassembled WGS sequence"/>
</dbReference>
<accession>A0ABQ2IBZ2</accession>
<evidence type="ECO:0000313" key="2">
    <source>
        <dbReference type="Proteomes" id="UP000632339"/>
    </source>
</evidence>
<gene>
    <name evidence="1" type="ORF">GCM10010967_43280</name>
</gene>
<reference evidence="2" key="1">
    <citation type="journal article" date="2019" name="Int. J. Syst. Evol. Microbiol.">
        <title>The Global Catalogue of Microorganisms (GCM) 10K type strain sequencing project: providing services to taxonomists for standard genome sequencing and annotation.</title>
        <authorList>
            <consortium name="The Broad Institute Genomics Platform"/>
            <consortium name="The Broad Institute Genome Sequencing Center for Infectious Disease"/>
            <person name="Wu L."/>
            <person name="Ma J."/>
        </authorList>
    </citation>
    <scope>NUCLEOTIDE SEQUENCE [LARGE SCALE GENOMIC DNA]</scope>
    <source>
        <strain evidence="2">CGMCC 1.6375</strain>
    </source>
</reference>
<organism evidence="1 2">
    <name type="scientific">Dyadobacter beijingensis</name>
    <dbReference type="NCBI Taxonomy" id="365489"/>
    <lineage>
        <taxon>Bacteria</taxon>
        <taxon>Pseudomonadati</taxon>
        <taxon>Bacteroidota</taxon>
        <taxon>Cytophagia</taxon>
        <taxon>Cytophagales</taxon>
        <taxon>Spirosomataceae</taxon>
        <taxon>Dyadobacter</taxon>
    </lineage>
</organism>
<protein>
    <submittedName>
        <fullName evidence="1">Uncharacterized protein</fullName>
    </submittedName>
</protein>
<name>A0ABQ2IBZ2_9BACT</name>